<feature type="domain" description="Vps72/YL1 C-terminal" evidence="3">
    <location>
        <begin position="362"/>
        <end position="391"/>
    </location>
</feature>
<evidence type="ECO:0000313" key="4">
    <source>
        <dbReference type="EMBL" id="PAV21708.1"/>
    </source>
</evidence>
<organism evidence="4 5">
    <name type="scientific">Pyrrhoderma noxium</name>
    <dbReference type="NCBI Taxonomy" id="2282107"/>
    <lineage>
        <taxon>Eukaryota</taxon>
        <taxon>Fungi</taxon>
        <taxon>Dikarya</taxon>
        <taxon>Basidiomycota</taxon>
        <taxon>Agaricomycotina</taxon>
        <taxon>Agaricomycetes</taxon>
        <taxon>Hymenochaetales</taxon>
        <taxon>Hymenochaetaceae</taxon>
        <taxon>Pyrrhoderma</taxon>
    </lineage>
</organism>
<dbReference type="InterPro" id="IPR013272">
    <property type="entry name" value="Vps72/YL1_C"/>
</dbReference>
<dbReference type="PANTHER" id="PTHR13275">
    <property type="entry name" value="YL-1 PROTEIN TRANSCRIPTION FACTOR-LIKE 1"/>
    <property type="match status" value="1"/>
</dbReference>
<dbReference type="SMART" id="SM00993">
    <property type="entry name" value="YL1_C"/>
    <property type="match status" value="1"/>
</dbReference>
<name>A0A286UQ44_9AGAM</name>
<keyword evidence="5" id="KW-1185">Reference proteome</keyword>
<dbReference type="STRING" id="2282107.A0A286UQ44"/>
<feature type="region of interest" description="Disordered" evidence="2">
    <location>
        <begin position="108"/>
        <end position="176"/>
    </location>
</feature>
<dbReference type="FunCoup" id="A0A286UQ44">
    <property type="interactions" value="420"/>
</dbReference>
<dbReference type="InParanoid" id="A0A286UQ44"/>
<evidence type="ECO:0000259" key="3">
    <source>
        <dbReference type="SMART" id="SM00993"/>
    </source>
</evidence>
<feature type="compositionally biased region" description="Acidic residues" evidence="2">
    <location>
        <begin position="39"/>
        <end position="74"/>
    </location>
</feature>
<gene>
    <name evidence="4" type="ORF">PNOK_0166500</name>
</gene>
<dbReference type="InterPro" id="IPR046757">
    <property type="entry name" value="YL1_N"/>
</dbReference>
<dbReference type="AlphaFoldDB" id="A0A286UQ44"/>
<evidence type="ECO:0000256" key="1">
    <source>
        <dbReference type="ARBA" id="ARBA00006832"/>
    </source>
</evidence>
<dbReference type="OrthoDB" id="78296at2759"/>
<dbReference type="Pfam" id="PF08265">
    <property type="entry name" value="YL1_C"/>
    <property type="match status" value="1"/>
</dbReference>
<accession>A0A286UQ44</accession>
<evidence type="ECO:0000256" key="2">
    <source>
        <dbReference type="SAM" id="MobiDB-lite"/>
    </source>
</evidence>
<dbReference type="GO" id="GO:0005634">
    <property type="term" value="C:nucleus"/>
    <property type="evidence" value="ECO:0007669"/>
    <property type="project" value="TreeGrafter"/>
</dbReference>
<proteinExistence type="inferred from homology"/>
<comment type="similarity">
    <text evidence="1">Belongs to the VPS72/YL1 family.</text>
</comment>
<feature type="compositionally biased region" description="Low complexity" evidence="2">
    <location>
        <begin position="24"/>
        <end position="35"/>
    </location>
</feature>
<reference evidence="4 5" key="1">
    <citation type="journal article" date="2017" name="Mol. Ecol.">
        <title>Comparative and population genomic landscape of Phellinus noxius: A hypervariable fungus causing root rot in trees.</title>
        <authorList>
            <person name="Chung C.L."/>
            <person name="Lee T.J."/>
            <person name="Akiba M."/>
            <person name="Lee H.H."/>
            <person name="Kuo T.H."/>
            <person name="Liu D."/>
            <person name="Ke H.M."/>
            <person name="Yokoi T."/>
            <person name="Roa M.B."/>
            <person name="Lu M.J."/>
            <person name="Chang Y.Y."/>
            <person name="Ann P.J."/>
            <person name="Tsai J.N."/>
            <person name="Chen C.Y."/>
            <person name="Tzean S.S."/>
            <person name="Ota Y."/>
            <person name="Hattori T."/>
            <person name="Sahashi N."/>
            <person name="Liou R.F."/>
            <person name="Kikuchi T."/>
            <person name="Tsai I.J."/>
        </authorList>
    </citation>
    <scope>NUCLEOTIDE SEQUENCE [LARGE SCALE GENOMIC DNA]</scope>
    <source>
        <strain evidence="4 5">FFPRI411160</strain>
    </source>
</reference>
<comment type="caution">
    <text evidence="4">The sequence shown here is derived from an EMBL/GenBank/DDBJ whole genome shotgun (WGS) entry which is preliminary data.</text>
</comment>
<dbReference type="PANTHER" id="PTHR13275:SF4">
    <property type="entry name" value="VACUOLAR PROTEIN SORTING-ASSOCIATED PROTEIN 72 HOMOLOG"/>
    <property type="match status" value="1"/>
</dbReference>
<evidence type="ECO:0000313" key="5">
    <source>
        <dbReference type="Proteomes" id="UP000217199"/>
    </source>
</evidence>
<dbReference type="Pfam" id="PF05764">
    <property type="entry name" value="YL1"/>
    <property type="match status" value="1"/>
</dbReference>
<feature type="region of interest" description="Disordered" evidence="2">
    <location>
        <begin position="1"/>
        <end position="81"/>
    </location>
</feature>
<dbReference type="Proteomes" id="UP000217199">
    <property type="component" value="Unassembled WGS sequence"/>
</dbReference>
<dbReference type="EMBL" id="NBII01000002">
    <property type="protein sequence ID" value="PAV21708.1"/>
    <property type="molecule type" value="Genomic_DNA"/>
</dbReference>
<sequence>MSDNEGESLSRRRSRRSTAGNRMEAALAEFAALNNGNDMELDDDKDFSDKADEEEVFDSDFASTDEEAVQEDEAAAEKDIVAEERQARRSERQRTFKAAEAAIARQRALMNGTGPTASTSKDVPAKKRSSRSNRRVSMGNVVDAETGQAISTARKSRRKSTMQSSENLASRLKDAEEQKAALPKRVREAAHTYTQAELIARALDTEEGNIADHRNYLAQEEEKRRRVRVVRQSISGPMLRWVSRVEDEIKEPDTSSLHPSTPSAILQLARQKLGAVMSQNGMGSGYSFNPTLMDNHALQASKQPPETLKVSRNYLVYELDQQEGISKPDWSQTMSTVFGTHVNWDEVKVYSGKHRPLSRPVVKCPLTGRPAIYRDPRSGVPYANVEAYQILSKIIAHEYIWNEELQCYTASDRSLQIEEEADDGSQAR</sequence>
<protein>
    <submittedName>
        <fullName evidence="4">YL1-domain-containing</fullName>
    </submittedName>
</protein>